<dbReference type="InterPro" id="IPR057326">
    <property type="entry name" value="KR_dom"/>
</dbReference>
<dbReference type="AlphaFoldDB" id="A0A8J7Y860"/>
<dbReference type="InterPro" id="IPR036291">
    <property type="entry name" value="NAD(P)-bd_dom_sf"/>
</dbReference>
<keyword evidence="4" id="KW-1185">Reference proteome</keyword>
<dbReference type="GO" id="GO:0016616">
    <property type="term" value="F:oxidoreductase activity, acting on the CH-OH group of donors, NAD or NADP as acceptor"/>
    <property type="evidence" value="ECO:0007669"/>
    <property type="project" value="UniProtKB-ARBA"/>
</dbReference>
<reference evidence="3 4" key="1">
    <citation type="submission" date="2021-06" db="EMBL/GenBank/DDBJ databases">
        <title>New haloarchaea isolates fom saline soil.</title>
        <authorList>
            <person name="Duran-Viseras A."/>
            <person name="Sanchez-Porro C.S."/>
            <person name="Ventosa A."/>
        </authorList>
    </citation>
    <scope>NUCLEOTIDE SEQUENCE [LARGE SCALE GENOMIC DNA]</scope>
    <source>
        <strain evidence="3 4">JCM 183640</strain>
    </source>
</reference>
<sequence length="269" mass="28071">MQSDVAEHSDSRLAGRHIVVTGAAQGIGRGIAQRCARAGANVSIFDTRPETATETATLVEKAGGKAAVIDVDVSEEASVAAGVETAVSELGAIHGLVNNAGIQRSVSLLETSAEEWDRHFAVNARGTFLVAKHVAEQMIADGVEGSIVNVSSVGAERPFRGQGAYGASKAAVLTLTTVLAKELSDHGITANAIKPGTVETPMVEEWLEEKADQSGQTPEEVMRDSLSTHILDRPAQPEEIGHVAVLLLSDEGEWITGESIAVDGGYLKG</sequence>
<feature type="domain" description="Ketoreductase" evidence="2">
    <location>
        <begin position="16"/>
        <end position="196"/>
    </location>
</feature>
<evidence type="ECO:0000313" key="4">
    <source>
        <dbReference type="Proteomes" id="UP000766550"/>
    </source>
</evidence>
<comment type="similarity">
    <text evidence="1">Belongs to the short-chain dehydrogenases/reductases (SDR) family.</text>
</comment>
<accession>A0A8J7Y860</accession>
<evidence type="ECO:0000313" key="3">
    <source>
        <dbReference type="EMBL" id="MBV0926027.1"/>
    </source>
</evidence>
<protein>
    <submittedName>
        <fullName evidence="3">SDR family oxidoreductase</fullName>
    </submittedName>
</protein>
<comment type="caution">
    <text evidence="3">The sequence shown here is derived from an EMBL/GenBank/DDBJ whole genome shotgun (WGS) entry which is preliminary data.</text>
</comment>
<name>A0A8J7Y860_9EURY</name>
<dbReference type="Gene3D" id="3.40.50.720">
    <property type="entry name" value="NAD(P)-binding Rossmann-like Domain"/>
    <property type="match status" value="1"/>
</dbReference>
<dbReference type="CDD" id="cd05233">
    <property type="entry name" value="SDR_c"/>
    <property type="match status" value="1"/>
</dbReference>
<dbReference type="FunFam" id="3.40.50.720:FF:000084">
    <property type="entry name" value="Short-chain dehydrogenase reductase"/>
    <property type="match status" value="1"/>
</dbReference>
<dbReference type="OrthoDB" id="7442at2157"/>
<dbReference type="InterPro" id="IPR020904">
    <property type="entry name" value="Sc_DH/Rdtase_CS"/>
</dbReference>
<gene>
    <name evidence="3" type="ORF">KTS45_17625</name>
</gene>
<dbReference type="PRINTS" id="PR00080">
    <property type="entry name" value="SDRFAMILY"/>
</dbReference>
<dbReference type="NCBIfam" id="NF005559">
    <property type="entry name" value="PRK07231.1"/>
    <property type="match status" value="1"/>
</dbReference>
<dbReference type="Proteomes" id="UP000766550">
    <property type="component" value="Unassembled WGS sequence"/>
</dbReference>
<dbReference type="Pfam" id="PF13561">
    <property type="entry name" value="adh_short_C2"/>
    <property type="match status" value="1"/>
</dbReference>
<dbReference type="RefSeq" id="WP_162319006.1">
    <property type="nucleotide sequence ID" value="NZ_JAHQXF010000003.1"/>
</dbReference>
<dbReference type="SUPFAM" id="SSF51735">
    <property type="entry name" value="NAD(P)-binding Rossmann-fold domains"/>
    <property type="match status" value="1"/>
</dbReference>
<proteinExistence type="inferred from homology"/>
<organism evidence="3 4">
    <name type="scientific">Haloarcula limicola</name>
    <dbReference type="NCBI Taxonomy" id="1429915"/>
    <lineage>
        <taxon>Archaea</taxon>
        <taxon>Methanobacteriati</taxon>
        <taxon>Methanobacteriota</taxon>
        <taxon>Stenosarchaea group</taxon>
        <taxon>Halobacteria</taxon>
        <taxon>Halobacteriales</taxon>
        <taxon>Haloarculaceae</taxon>
        <taxon>Haloarcula</taxon>
    </lineage>
</organism>
<evidence type="ECO:0000259" key="2">
    <source>
        <dbReference type="SMART" id="SM00822"/>
    </source>
</evidence>
<evidence type="ECO:0000256" key="1">
    <source>
        <dbReference type="ARBA" id="ARBA00006484"/>
    </source>
</evidence>
<dbReference type="SMART" id="SM00822">
    <property type="entry name" value="PKS_KR"/>
    <property type="match status" value="1"/>
</dbReference>
<dbReference type="PROSITE" id="PS00061">
    <property type="entry name" value="ADH_SHORT"/>
    <property type="match status" value="1"/>
</dbReference>
<dbReference type="EMBL" id="JAHQXF010000003">
    <property type="protein sequence ID" value="MBV0926027.1"/>
    <property type="molecule type" value="Genomic_DNA"/>
</dbReference>
<dbReference type="InterPro" id="IPR002347">
    <property type="entry name" value="SDR_fam"/>
</dbReference>
<dbReference type="PANTHER" id="PTHR42760">
    <property type="entry name" value="SHORT-CHAIN DEHYDROGENASES/REDUCTASES FAMILY MEMBER"/>
    <property type="match status" value="1"/>
</dbReference>
<dbReference type="PRINTS" id="PR00081">
    <property type="entry name" value="GDHRDH"/>
</dbReference>